<feature type="binding site" evidence="7">
    <location>
        <position position="168"/>
    </location>
    <ligand>
        <name>substrate</name>
    </ligand>
</feature>
<comment type="caution">
    <text evidence="7">Lacks conserved residue(s) required for the propagation of feature annotation.</text>
</comment>
<accession>A0A927JDS9</accession>
<feature type="compositionally biased region" description="Low complexity" evidence="8">
    <location>
        <begin position="16"/>
        <end position="28"/>
    </location>
</feature>
<keyword evidence="3 7" id="KW-0489">Methyltransferase</keyword>
<dbReference type="EC" id="2.1.1.33" evidence="7"/>
<dbReference type="GO" id="GO:0008176">
    <property type="term" value="F:tRNA (guanine(46)-N7)-methyltransferase activity"/>
    <property type="evidence" value="ECO:0007669"/>
    <property type="project" value="UniProtKB-UniRule"/>
</dbReference>
<gene>
    <name evidence="7 9" type="primary">trmB</name>
    <name evidence="9" type="ORF">HT102_13455</name>
</gene>
<evidence type="ECO:0000313" key="10">
    <source>
        <dbReference type="Proteomes" id="UP000642993"/>
    </source>
</evidence>
<keyword evidence="5 7" id="KW-0949">S-adenosyl-L-methionine</keyword>
<feature type="region of interest" description="Disordered" evidence="8">
    <location>
        <begin position="1"/>
        <end position="48"/>
    </location>
</feature>
<evidence type="ECO:0000256" key="2">
    <source>
        <dbReference type="ARBA" id="ARBA00003015"/>
    </source>
</evidence>
<feature type="binding site" evidence="7">
    <location>
        <position position="114"/>
    </location>
    <ligand>
        <name>S-adenosyl-L-methionine</name>
        <dbReference type="ChEBI" id="CHEBI:59789"/>
    </ligand>
</feature>
<comment type="function">
    <text evidence="2 7">Catalyzes the formation of N(7)-methylguanine at position 46 (m7G46) in tRNA.</text>
</comment>
<organism evidence="9 10">
    <name type="scientific">Lolliginicoccus lacisalsi</name>
    <dbReference type="NCBI Taxonomy" id="2742202"/>
    <lineage>
        <taxon>Bacteria</taxon>
        <taxon>Bacillati</taxon>
        <taxon>Actinomycetota</taxon>
        <taxon>Actinomycetes</taxon>
        <taxon>Mycobacteriales</taxon>
        <taxon>Hoyosellaceae</taxon>
        <taxon>Lolliginicoccus</taxon>
    </lineage>
</organism>
<dbReference type="Gene3D" id="3.40.50.150">
    <property type="entry name" value="Vaccinia Virus protein VP39"/>
    <property type="match status" value="1"/>
</dbReference>
<feature type="compositionally biased region" description="Polar residues" evidence="8">
    <location>
        <begin position="1"/>
        <end position="12"/>
    </location>
</feature>
<evidence type="ECO:0000256" key="6">
    <source>
        <dbReference type="ARBA" id="ARBA00022694"/>
    </source>
</evidence>
<evidence type="ECO:0000256" key="4">
    <source>
        <dbReference type="ARBA" id="ARBA00022679"/>
    </source>
</evidence>
<evidence type="ECO:0000256" key="7">
    <source>
        <dbReference type="HAMAP-Rule" id="MF_01057"/>
    </source>
</evidence>
<dbReference type="HAMAP" id="MF_01057">
    <property type="entry name" value="tRNA_methyltr_TrmB"/>
    <property type="match status" value="1"/>
</dbReference>
<feature type="binding site" evidence="7">
    <location>
        <position position="141"/>
    </location>
    <ligand>
        <name>S-adenosyl-L-methionine</name>
        <dbReference type="ChEBI" id="CHEBI:59789"/>
    </ligand>
</feature>
<dbReference type="Proteomes" id="UP000642993">
    <property type="component" value="Unassembled WGS sequence"/>
</dbReference>
<protein>
    <recommendedName>
        <fullName evidence="7">tRNA (guanine-N(7)-)-methyltransferase</fullName>
        <ecNumber evidence="7">2.1.1.33</ecNumber>
    </recommendedName>
    <alternativeName>
        <fullName evidence="7">tRNA (guanine(46)-N(7))-methyltransferase</fullName>
    </alternativeName>
    <alternativeName>
        <fullName evidence="7">tRNA(m7G46)-methyltransferase</fullName>
    </alternativeName>
</protein>
<sequence>MPSDSRPQQSPSTPEPATGSGDSAASPAGGQGDAPAHPRITSCRTRTGVLKPTRQDVWDRQWGILGRDASDAPLDASEWFGREAPLVVEIGCGTGTATADMALAEPGINLVAIDVYKPGLAKLLQLIEDNGISNIRVLRGDAVSILEDMLGPGSVDGFRVFFPDPWPKKRHHKRRLLTTAMFHLMATRLRPGGGVHVATDHSEYAEFIEESGNAEPLLGPVTWPWPMSSVRLETKFEGRAARIGNSISDFAWGKLPR</sequence>
<feature type="binding site" evidence="7">
    <location>
        <begin position="234"/>
        <end position="237"/>
    </location>
    <ligand>
        <name>substrate</name>
    </ligand>
</feature>
<dbReference type="PANTHER" id="PTHR23417:SF14">
    <property type="entry name" value="PENTACOTRIPEPTIDE-REPEAT REGION OF PRORP DOMAIN-CONTAINING PROTEIN"/>
    <property type="match status" value="1"/>
</dbReference>
<feature type="binding site" evidence="7">
    <location>
        <position position="200"/>
    </location>
    <ligand>
        <name>substrate</name>
    </ligand>
</feature>
<reference evidence="9" key="1">
    <citation type="submission" date="2020-09" db="EMBL/GenBank/DDBJ databases">
        <title>Hoyosella lacisalsi sp. nov., a halotolerant actinobacterium isolated from soil of Lake Gudzhirganskoe.</title>
        <authorList>
            <person name="Yang Q."/>
            <person name="Guo P.Y."/>
            <person name="Liu S.W."/>
            <person name="Li F.N."/>
            <person name="Sun C.H."/>
        </authorList>
    </citation>
    <scope>NUCLEOTIDE SEQUENCE</scope>
    <source>
        <strain evidence="9">G463</strain>
    </source>
</reference>
<dbReference type="PANTHER" id="PTHR23417">
    <property type="entry name" value="3-DEOXY-D-MANNO-OCTULOSONIC-ACID TRANSFERASE/TRNA GUANINE-N 7 - -METHYLTRANSFERASE"/>
    <property type="match status" value="1"/>
</dbReference>
<keyword evidence="4 7" id="KW-0808">Transferase</keyword>
<evidence type="ECO:0000256" key="3">
    <source>
        <dbReference type="ARBA" id="ARBA00022603"/>
    </source>
</evidence>
<feature type="binding site" evidence="7">
    <location>
        <position position="89"/>
    </location>
    <ligand>
        <name>S-adenosyl-L-methionine</name>
        <dbReference type="ChEBI" id="CHEBI:59789"/>
    </ligand>
</feature>
<name>A0A927JDS9_9ACTN</name>
<dbReference type="GO" id="GO:0043527">
    <property type="term" value="C:tRNA methyltransferase complex"/>
    <property type="evidence" value="ECO:0007669"/>
    <property type="project" value="TreeGrafter"/>
</dbReference>
<comment type="catalytic activity">
    <reaction evidence="1 7">
        <text>guanosine(46) in tRNA + S-adenosyl-L-methionine = N(7)-methylguanosine(46) in tRNA + S-adenosyl-L-homocysteine</text>
        <dbReference type="Rhea" id="RHEA:42708"/>
        <dbReference type="Rhea" id="RHEA-COMP:10188"/>
        <dbReference type="Rhea" id="RHEA-COMP:10189"/>
        <dbReference type="ChEBI" id="CHEBI:57856"/>
        <dbReference type="ChEBI" id="CHEBI:59789"/>
        <dbReference type="ChEBI" id="CHEBI:74269"/>
        <dbReference type="ChEBI" id="CHEBI:74480"/>
        <dbReference type="EC" id="2.1.1.33"/>
    </reaction>
</comment>
<dbReference type="PROSITE" id="PS51625">
    <property type="entry name" value="SAM_MT_TRMB"/>
    <property type="match status" value="1"/>
</dbReference>
<dbReference type="NCBIfam" id="TIGR00091">
    <property type="entry name" value="tRNA (guanosine(46)-N7)-methyltransferase TrmB"/>
    <property type="match status" value="1"/>
</dbReference>
<dbReference type="InterPro" id="IPR029063">
    <property type="entry name" value="SAM-dependent_MTases_sf"/>
</dbReference>
<comment type="similarity">
    <text evidence="7">Belongs to the class I-like SAM-binding methyltransferase superfamily. TrmB family.</text>
</comment>
<evidence type="ECO:0000256" key="1">
    <source>
        <dbReference type="ARBA" id="ARBA00000142"/>
    </source>
</evidence>
<comment type="caution">
    <text evidence="9">The sequence shown here is derived from an EMBL/GenBank/DDBJ whole genome shotgun (WGS) entry which is preliminary data.</text>
</comment>
<keyword evidence="10" id="KW-1185">Reference proteome</keyword>
<dbReference type="SUPFAM" id="SSF53335">
    <property type="entry name" value="S-adenosyl-L-methionine-dependent methyltransferases"/>
    <property type="match status" value="1"/>
</dbReference>
<proteinExistence type="inferred from homology"/>
<keyword evidence="6 7" id="KW-0819">tRNA processing</keyword>
<evidence type="ECO:0000256" key="5">
    <source>
        <dbReference type="ARBA" id="ARBA00022691"/>
    </source>
</evidence>
<evidence type="ECO:0000256" key="8">
    <source>
        <dbReference type="SAM" id="MobiDB-lite"/>
    </source>
</evidence>
<dbReference type="EMBL" id="JACYWE010000008">
    <property type="protein sequence ID" value="MBD8507489.1"/>
    <property type="molecule type" value="Genomic_DNA"/>
</dbReference>
<dbReference type="CDD" id="cd02440">
    <property type="entry name" value="AdoMet_MTases"/>
    <property type="match status" value="1"/>
</dbReference>
<dbReference type="AlphaFoldDB" id="A0A927JDS9"/>
<dbReference type="InterPro" id="IPR003358">
    <property type="entry name" value="tRNA_(Gua-N-7)_MeTrfase_Trmb"/>
</dbReference>
<dbReference type="InterPro" id="IPR055361">
    <property type="entry name" value="tRNA_methyltr_TrmB_bact"/>
</dbReference>
<feature type="binding site" evidence="7">
    <location>
        <position position="164"/>
    </location>
    <ligand>
        <name>S-adenosyl-L-methionine</name>
        <dbReference type="ChEBI" id="CHEBI:59789"/>
    </ligand>
</feature>
<comment type="pathway">
    <text evidence="7">tRNA modification; N(7)-methylguanine-tRNA biosynthesis.</text>
</comment>
<evidence type="ECO:0000313" key="9">
    <source>
        <dbReference type="EMBL" id="MBD8507489.1"/>
    </source>
</evidence>
<dbReference type="Pfam" id="PF02390">
    <property type="entry name" value="Methyltransf_4"/>
    <property type="match status" value="1"/>
</dbReference>